<dbReference type="EMBL" id="DSDS01000198">
    <property type="protein sequence ID" value="HET98755.1"/>
    <property type="molecule type" value="Genomic_DNA"/>
</dbReference>
<feature type="compositionally biased region" description="Pro residues" evidence="2">
    <location>
        <begin position="161"/>
        <end position="171"/>
    </location>
</feature>
<dbReference type="Proteomes" id="UP000885986">
    <property type="component" value="Unassembled WGS sequence"/>
</dbReference>
<dbReference type="Gene3D" id="2.130.10.130">
    <property type="entry name" value="Integrin alpha, N-terminal"/>
    <property type="match status" value="1"/>
</dbReference>
<dbReference type="SUPFAM" id="SSF69318">
    <property type="entry name" value="Integrin alpha N-terminal domain"/>
    <property type="match status" value="1"/>
</dbReference>
<evidence type="ECO:0000256" key="1">
    <source>
        <dbReference type="ARBA" id="ARBA00022729"/>
    </source>
</evidence>
<feature type="signal peptide" evidence="3">
    <location>
        <begin position="1"/>
        <end position="23"/>
    </location>
</feature>
<dbReference type="InterPro" id="IPR013517">
    <property type="entry name" value="FG-GAP"/>
</dbReference>
<evidence type="ECO:0000313" key="4">
    <source>
        <dbReference type="EMBL" id="HET98755.1"/>
    </source>
</evidence>
<evidence type="ECO:0000256" key="3">
    <source>
        <dbReference type="SAM" id="SignalP"/>
    </source>
</evidence>
<feature type="region of interest" description="Disordered" evidence="2">
    <location>
        <begin position="159"/>
        <end position="195"/>
    </location>
</feature>
<sequence>MTRTTTLLVLFSLLLLFSPPAGAGSEPPPKVAVLPIELQAPQDLAYLVNGVRTMLGSRLAMGGRAQLLDRSEVEQALAGDKPQRPAEFRLLGEKLGANYLLTGSLTALGGSVSLDTVLHEVGSADPPRYFSAIAPTEGEVIAAVDRLASEIRAALAGEEPPAAPAPLPAPLPDQGQPAYISPHPARQLPGRASEGSPFIRAGEVSRLQGLSKSHDIPLGLRAMDAGDLTGDGATEFVLAGSNRVEIYRRLQGRFVRVGQVSTLNRYPIHYISLADLNGDGRAEIVISASDERSPSSLIVAWNGNEFVPTHTNIPWYIRAMSLPMEGAVLVGQRAAAGGDIVRPGLFRLELLADGSVEQGSQLATPGRLNLFDFIYVDLDDDGIDEIVAITQNNRMEVLSAGGARLWISEEQYGGTTRFLGGFDSSGHDPEVAHKPVHLFVPGRIVSHDVTRDGLPDIVINRNISALPLSLGRLRSYSAGEVHALSWDGHGMNEIWRTRRIEGYVADIQVGPGDEGTELFVGVVPKSDGLGIRPSSESAIYVYPMLYNPE</sequence>
<organism evidence="4">
    <name type="scientific">Desulfurivibrio alkaliphilus</name>
    <dbReference type="NCBI Taxonomy" id="427923"/>
    <lineage>
        <taxon>Bacteria</taxon>
        <taxon>Pseudomonadati</taxon>
        <taxon>Thermodesulfobacteriota</taxon>
        <taxon>Desulfobulbia</taxon>
        <taxon>Desulfobulbales</taxon>
        <taxon>Desulfobulbaceae</taxon>
        <taxon>Desulfurivibrio</taxon>
    </lineage>
</organism>
<dbReference type="Pfam" id="PF13517">
    <property type="entry name" value="FG-GAP_3"/>
    <property type="match status" value="1"/>
</dbReference>
<dbReference type="InterPro" id="IPR028994">
    <property type="entry name" value="Integrin_alpha_N"/>
</dbReference>
<proteinExistence type="predicted"/>
<feature type="chain" id="PRO_5027840879" evidence="3">
    <location>
        <begin position="24"/>
        <end position="549"/>
    </location>
</feature>
<dbReference type="PANTHER" id="PTHR46580:SF4">
    <property type="entry name" value="ATP_GTP-BINDING PROTEIN"/>
    <property type="match status" value="1"/>
</dbReference>
<protein>
    <submittedName>
        <fullName evidence="4">VCBS repeat-containing protein</fullName>
    </submittedName>
</protein>
<dbReference type="PANTHER" id="PTHR46580">
    <property type="entry name" value="SENSOR KINASE-RELATED"/>
    <property type="match status" value="1"/>
</dbReference>
<dbReference type="AlphaFoldDB" id="A0A7C2XB16"/>
<name>A0A7C2XB16_9BACT</name>
<accession>A0A7C2XB16</accession>
<gene>
    <name evidence="4" type="ORF">ENN98_08790</name>
</gene>
<evidence type="ECO:0000256" key="2">
    <source>
        <dbReference type="SAM" id="MobiDB-lite"/>
    </source>
</evidence>
<dbReference type="Gene3D" id="3.40.50.10610">
    <property type="entry name" value="ABC-type transport auxiliary lipoprotein component"/>
    <property type="match status" value="1"/>
</dbReference>
<reference evidence="4" key="1">
    <citation type="journal article" date="2020" name="mSystems">
        <title>Genome- and Community-Level Interaction Insights into Carbon Utilization and Element Cycling Functions of Hydrothermarchaeota in Hydrothermal Sediment.</title>
        <authorList>
            <person name="Zhou Z."/>
            <person name="Liu Y."/>
            <person name="Xu W."/>
            <person name="Pan J."/>
            <person name="Luo Z.H."/>
            <person name="Li M."/>
        </authorList>
    </citation>
    <scope>NUCLEOTIDE SEQUENCE [LARGE SCALE GENOMIC DNA]</scope>
    <source>
        <strain evidence="4">SpSt-1224</strain>
    </source>
</reference>
<comment type="caution">
    <text evidence="4">The sequence shown here is derived from an EMBL/GenBank/DDBJ whole genome shotgun (WGS) entry which is preliminary data.</text>
</comment>
<keyword evidence="1 3" id="KW-0732">Signal</keyword>